<dbReference type="Gene3D" id="3.90.960.10">
    <property type="entry name" value="YbaK/aminoacyl-tRNA synthetase-associated domain"/>
    <property type="match status" value="1"/>
</dbReference>
<dbReference type="Pfam" id="PF04073">
    <property type="entry name" value="tRNA_edit"/>
    <property type="match status" value="1"/>
</dbReference>
<evidence type="ECO:0000313" key="3">
    <source>
        <dbReference type="Proteomes" id="UP000707451"/>
    </source>
</evidence>
<dbReference type="PANTHER" id="PTHR30411:SF4">
    <property type="entry name" value="YBAK_AMINOACYL-TRNA SYNTHETASE-ASSOCIATED DOMAIN-CONTAINING PROTEIN"/>
    <property type="match status" value="1"/>
</dbReference>
<gene>
    <name evidence="2" type="ORF">KI688_002140</name>
</gene>
<dbReference type="EMBL" id="JAHRHY010000011">
    <property type="protein sequence ID" value="KAG9065843.1"/>
    <property type="molecule type" value="Genomic_DNA"/>
</dbReference>
<evidence type="ECO:0000313" key="2">
    <source>
        <dbReference type="EMBL" id="KAG9065843.1"/>
    </source>
</evidence>
<dbReference type="InterPro" id="IPR007214">
    <property type="entry name" value="YbaK/aa-tRNA-synth-assoc-dom"/>
</dbReference>
<name>A0A9P8BS28_9FUNG</name>
<accession>A0A9P8BS28</accession>
<dbReference type="OrthoDB" id="1058301at2759"/>
<dbReference type="Proteomes" id="UP000707451">
    <property type="component" value="Unassembled WGS sequence"/>
</dbReference>
<reference evidence="2" key="1">
    <citation type="submission" date="2021-06" db="EMBL/GenBank/DDBJ databases">
        <title>Genome Sequence of Mortierella hyaline Strain SCG-10, a Cold-Adapted, Nitrate-Reducing Fungus Isolated from Soil in Minnesota, USA.</title>
        <authorList>
            <person name="Aldossari N."/>
        </authorList>
    </citation>
    <scope>NUCLEOTIDE SEQUENCE</scope>
    <source>
        <strain evidence="2">SCG-10</strain>
    </source>
</reference>
<evidence type="ECO:0000259" key="1">
    <source>
        <dbReference type="Pfam" id="PF04073"/>
    </source>
</evidence>
<feature type="domain" description="YbaK/aminoacyl-tRNA synthetase-associated" evidence="1">
    <location>
        <begin position="120"/>
        <end position="229"/>
    </location>
</feature>
<dbReference type="SUPFAM" id="SSF55826">
    <property type="entry name" value="YbaK/ProRS associated domain"/>
    <property type="match status" value="1"/>
</dbReference>
<dbReference type="CDD" id="cd04332">
    <property type="entry name" value="YbaK_like"/>
    <property type="match status" value="1"/>
</dbReference>
<protein>
    <recommendedName>
        <fullName evidence="1">YbaK/aminoacyl-tRNA synthetase-associated domain-containing protein</fullName>
    </recommendedName>
</protein>
<dbReference type="AlphaFoldDB" id="A0A9P8BS28"/>
<dbReference type="InterPro" id="IPR036754">
    <property type="entry name" value="YbaK/aa-tRNA-synt-asso_dom_sf"/>
</dbReference>
<keyword evidence="3" id="KW-1185">Reference proteome</keyword>
<comment type="caution">
    <text evidence="2">The sequence shown here is derived from an EMBL/GenBank/DDBJ whole genome shotgun (WGS) entry which is preliminary data.</text>
</comment>
<sequence>MPEPTTVTIATDDATTTAVPTTDIAVTATLKPGQLPADACPEPTMTMEDFMAKAKSDGMPLNMPEATLQARKTLPRTLIYKDAQTRLPFQTRFFHVASDYYSWPYSDRARVMGCPSTFHLCKTLTFENTKFKQDESKPIDEDRYWTVIVQYEGSVNITKLEKAVREKTKATRKATHMRIAPAEKSFELTGFKEGGVCPVGMRTDLPILVSKELADLSPKIFYLGAGHLDWKIAVPFDGFVENWNTRVVDFS</sequence>
<organism evidence="2 3">
    <name type="scientific">Linnemannia hyalina</name>
    <dbReference type="NCBI Taxonomy" id="64524"/>
    <lineage>
        <taxon>Eukaryota</taxon>
        <taxon>Fungi</taxon>
        <taxon>Fungi incertae sedis</taxon>
        <taxon>Mucoromycota</taxon>
        <taxon>Mortierellomycotina</taxon>
        <taxon>Mortierellomycetes</taxon>
        <taxon>Mortierellales</taxon>
        <taxon>Mortierellaceae</taxon>
        <taxon>Linnemannia</taxon>
    </lineage>
</organism>
<dbReference type="PANTHER" id="PTHR30411">
    <property type="entry name" value="CYTOPLASMIC PROTEIN"/>
    <property type="match status" value="1"/>
</dbReference>
<dbReference type="GO" id="GO:0002161">
    <property type="term" value="F:aminoacyl-tRNA deacylase activity"/>
    <property type="evidence" value="ECO:0007669"/>
    <property type="project" value="InterPro"/>
</dbReference>
<proteinExistence type="predicted"/>